<dbReference type="PANTHER" id="PTHR43861">
    <property type="entry name" value="TRANS-ACONITATE 2-METHYLTRANSFERASE-RELATED"/>
    <property type="match status" value="1"/>
</dbReference>
<dbReference type="Gene3D" id="3.40.50.150">
    <property type="entry name" value="Vaccinia Virus protein VP39"/>
    <property type="match status" value="1"/>
</dbReference>
<dbReference type="Pfam" id="PF13489">
    <property type="entry name" value="Methyltransf_23"/>
    <property type="match status" value="1"/>
</dbReference>
<reference evidence="2" key="1">
    <citation type="journal article" date="2019" name="Int. J. Syst. Evol. Microbiol.">
        <title>The Global Catalogue of Microorganisms (GCM) 10K type strain sequencing project: providing services to taxonomists for standard genome sequencing and annotation.</title>
        <authorList>
            <consortium name="The Broad Institute Genomics Platform"/>
            <consortium name="The Broad Institute Genome Sequencing Center for Infectious Disease"/>
            <person name="Wu L."/>
            <person name="Ma J."/>
        </authorList>
    </citation>
    <scope>NUCLEOTIDE SEQUENCE [LARGE SCALE GENOMIC DNA]</scope>
    <source>
        <strain evidence="2">CGMCC 4.7367</strain>
    </source>
</reference>
<accession>A0ABQ3MTZ2</accession>
<proteinExistence type="predicted"/>
<dbReference type="Proteomes" id="UP000605568">
    <property type="component" value="Unassembled WGS sequence"/>
</dbReference>
<evidence type="ECO:0000313" key="2">
    <source>
        <dbReference type="Proteomes" id="UP000605568"/>
    </source>
</evidence>
<organism evidence="1 2">
    <name type="scientific">Lentzea cavernae</name>
    <dbReference type="NCBI Taxonomy" id="2020703"/>
    <lineage>
        <taxon>Bacteria</taxon>
        <taxon>Bacillati</taxon>
        <taxon>Actinomycetota</taxon>
        <taxon>Actinomycetes</taxon>
        <taxon>Pseudonocardiales</taxon>
        <taxon>Pseudonocardiaceae</taxon>
        <taxon>Lentzea</taxon>
    </lineage>
</organism>
<gene>
    <name evidence="1" type="ORF">GCM10017774_90470</name>
</gene>
<dbReference type="SUPFAM" id="SSF53335">
    <property type="entry name" value="S-adenosyl-L-methionine-dependent methyltransferases"/>
    <property type="match status" value="1"/>
</dbReference>
<dbReference type="EMBL" id="BNAR01000028">
    <property type="protein sequence ID" value="GHH62506.1"/>
    <property type="molecule type" value="Genomic_DNA"/>
</dbReference>
<evidence type="ECO:0008006" key="3">
    <source>
        <dbReference type="Google" id="ProtNLM"/>
    </source>
</evidence>
<evidence type="ECO:0000313" key="1">
    <source>
        <dbReference type="EMBL" id="GHH62506.1"/>
    </source>
</evidence>
<name>A0ABQ3MTZ2_9PSEU</name>
<dbReference type="CDD" id="cd02440">
    <property type="entry name" value="AdoMet_MTases"/>
    <property type="match status" value="1"/>
</dbReference>
<sequence length="214" mass="22934">MREITPALAWEQFATRATPRRATNAAGATTWLNWTQYPDHGPDETILGDVSGKRVLELGSGSGSNLAHLATLGARCTGVDIAPSRGAVAEQRWGRGAGLQFVTQDAVDYLRASEDHFDVVISIFGATWFTDPAVLLPLVHQRLAPGGRLVFSHNDQPGNAGERERPIRKWNLAGQRWVDSLLAAGFATATFEIVPPPNADLPGTLLVSATMPSG</sequence>
<keyword evidence="2" id="KW-1185">Reference proteome</keyword>
<dbReference type="RefSeq" id="WP_229905655.1">
    <property type="nucleotide sequence ID" value="NZ_BNAR01000028.1"/>
</dbReference>
<dbReference type="InterPro" id="IPR029063">
    <property type="entry name" value="SAM-dependent_MTases_sf"/>
</dbReference>
<comment type="caution">
    <text evidence="1">The sequence shown here is derived from an EMBL/GenBank/DDBJ whole genome shotgun (WGS) entry which is preliminary data.</text>
</comment>
<protein>
    <recommendedName>
        <fullName evidence="3">Methyltransferase domain-containing protein</fullName>
    </recommendedName>
</protein>